<reference evidence="1 2" key="1">
    <citation type="submission" date="2015-01" db="EMBL/GenBank/DDBJ databases">
        <title>Evolution of Trichinella species and genotypes.</title>
        <authorList>
            <person name="Korhonen P.K."/>
            <person name="Edoardo P."/>
            <person name="Giuseppe L.R."/>
            <person name="Gasser R.B."/>
        </authorList>
    </citation>
    <scope>NUCLEOTIDE SEQUENCE [LARGE SCALE GENOMIC DNA]</scope>
    <source>
        <strain evidence="1">ISS1980</strain>
    </source>
</reference>
<gene>
    <name evidence="1" type="ORF">T10_13225</name>
</gene>
<accession>A0A0V1M4K2</accession>
<protein>
    <submittedName>
        <fullName evidence="1">Uncharacterized protein</fullName>
    </submittedName>
</protein>
<dbReference type="AlphaFoldDB" id="A0A0V1M4K2"/>
<dbReference type="EMBL" id="JYDO01000224">
    <property type="protein sequence ID" value="KRZ66781.1"/>
    <property type="molecule type" value="Genomic_DNA"/>
</dbReference>
<organism evidence="1 2">
    <name type="scientific">Trichinella papuae</name>
    <dbReference type="NCBI Taxonomy" id="268474"/>
    <lineage>
        <taxon>Eukaryota</taxon>
        <taxon>Metazoa</taxon>
        <taxon>Ecdysozoa</taxon>
        <taxon>Nematoda</taxon>
        <taxon>Enoplea</taxon>
        <taxon>Dorylaimia</taxon>
        <taxon>Trichinellida</taxon>
        <taxon>Trichinellidae</taxon>
        <taxon>Trichinella</taxon>
    </lineage>
</organism>
<proteinExistence type="predicted"/>
<dbReference type="Proteomes" id="UP000054843">
    <property type="component" value="Unassembled WGS sequence"/>
</dbReference>
<evidence type="ECO:0000313" key="1">
    <source>
        <dbReference type="EMBL" id="KRZ66781.1"/>
    </source>
</evidence>
<keyword evidence="2" id="KW-1185">Reference proteome</keyword>
<comment type="caution">
    <text evidence="1">The sequence shown here is derived from an EMBL/GenBank/DDBJ whole genome shotgun (WGS) entry which is preliminary data.</text>
</comment>
<sequence length="271" mass="31152">MRQPFRTAGSLLQRSQLSIEEYPELERKAGMPQDSALLVNSPADYRQTASLCSSHAGLGMHQRDCVSSLKRSTRLSLSEREYRWSTRLLLLSPNRFSSVRISVEEPSDFYTSRCRRLLDRCCFFRVRAVALIMQRIPERPGVQAMQHIREPFQVLLFRRSEDDESMIQIDDASFPGQHLIVVSVTHWNAPWALPRLNGITLNRKSASFSRCEELALRQSASQLPISEDGQRSLPDFLRTSTTDDGFNHTSLKHFAQNMDYDSIMRHNGFTE</sequence>
<evidence type="ECO:0000313" key="2">
    <source>
        <dbReference type="Proteomes" id="UP000054843"/>
    </source>
</evidence>
<name>A0A0V1M4K2_9BILA</name>